<dbReference type="SUPFAM" id="SSF88697">
    <property type="entry name" value="PUA domain-like"/>
    <property type="match status" value="1"/>
</dbReference>
<dbReference type="Gene3D" id="2.30.130.30">
    <property type="entry name" value="Hypothetical protein"/>
    <property type="match status" value="1"/>
</dbReference>
<dbReference type="CDD" id="cd06554">
    <property type="entry name" value="ASCH_ASC-1_like"/>
    <property type="match status" value="1"/>
</dbReference>
<evidence type="ECO:0000313" key="1">
    <source>
        <dbReference type="EMBL" id="RCK21075.1"/>
    </source>
</evidence>
<evidence type="ECO:0000313" key="2">
    <source>
        <dbReference type="Proteomes" id="UP000253061"/>
    </source>
</evidence>
<dbReference type="InterPro" id="IPR015947">
    <property type="entry name" value="PUA-like_sf"/>
</dbReference>
<proteinExistence type="predicted"/>
<name>A0A367V7B2_9PROT</name>
<dbReference type="RefSeq" id="WP_062954051.1">
    <property type="nucleotide sequence ID" value="NZ_JPWB01000006.1"/>
</dbReference>
<dbReference type="Proteomes" id="UP000253061">
    <property type="component" value="Unassembled WGS sequence"/>
</dbReference>
<organism evidence="1 2">
    <name type="scientific">Thalassospira profundimaris</name>
    <dbReference type="NCBI Taxonomy" id="502049"/>
    <lineage>
        <taxon>Bacteria</taxon>
        <taxon>Pseudomonadati</taxon>
        <taxon>Pseudomonadota</taxon>
        <taxon>Alphaproteobacteria</taxon>
        <taxon>Rhodospirillales</taxon>
        <taxon>Thalassospiraceae</taxon>
        <taxon>Thalassospira</taxon>
    </lineage>
</organism>
<accession>A0A367V7B2</accession>
<dbReference type="AlphaFoldDB" id="A0A367V7B2"/>
<sequence length="248" mass="27787">MKAITIWQPYASLVAENFKKIETRGWQTHYRGQIAIHAAKKPFKEVDFLDNLLELQSASNQKPDEAQAVIDWYHCNRKSGFQTSAIIAVAYLEAVIPTEDLTDEGLLCPVEYALGGYGPERFGWCFSNIKKLENPVITNGKQGIWNLSPSLTVETLKQLLSRDAQIVAQSLFGLGKNSSVTFQTPSRITPRTSIAINELINAGMVVRDMDWHESIRVFKGTENIGNPRRDFKPVEENEDFAIVKGDAA</sequence>
<reference evidence="1 2" key="1">
    <citation type="submission" date="2014-07" db="EMBL/GenBank/DDBJ databases">
        <title>Draft genome sequence of Thalassospira profundimaris R8-17.</title>
        <authorList>
            <person name="Lai Q."/>
            <person name="Shao Z."/>
        </authorList>
    </citation>
    <scope>NUCLEOTIDE SEQUENCE [LARGE SCALE GENOMIC DNA]</scope>
    <source>
        <strain evidence="1 2">R8-17</strain>
    </source>
</reference>
<comment type="caution">
    <text evidence="1">The sequence shown here is derived from an EMBL/GenBank/DDBJ whole genome shotgun (WGS) entry which is preliminary data.</text>
</comment>
<protein>
    <submittedName>
        <fullName evidence="1">Uncharacterized protein</fullName>
    </submittedName>
</protein>
<dbReference type="EMBL" id="JPWB01000006">
    <property type="protein sequence ID" value="RCK21075.1"/>
    <property type="molecule type" value="Genomic_DNA"/>
</dbReference>
<gene>
    <name evidence="1" type="ORF">TH6_15000</name>
</gene>